<proteinExistence type="predicted"/>
<evidence type="ECO:0000313" key="2">
    <source>
        <dbReference type="Proteomes" id="UP000269945"/>
    </source>
</evidence>
<gene>
    <name evidence="1" type="ORF">BN2614_LOCUS3</name>
</gene>
<evidence type="ECO:0000313" key="1">
    <source>
        <dbReference type="EMBL" id="VCX39173.1"/>
    </source>
</evidence>
<dbReference type="AlphaFoldDB" id="A0A9X9M8F2"/>
<protein>
    <submittedName>
        <fullName evidence="1">Uncharacterized protein</fullName>
    </submittedName>
</protein>
<keyword evidence="2" id="KW-1185">Reference proteome</keyword>
<dbReference type="EMBL" id="CYRY02044295">
    <property type="protein sequence ID" value="VCX39173.1"/>
    <property type="molecule type" value="Genomic_DNA"/>
</dbReference>
<reference evidence="1 2" key="1">
    <citation type="submission" date="2018-10" db="EMBL/GenBank/DDBJ databases">
        <authorList>
            <person name="Ekblom R."/>
            <person name="Jareborg N."/>
        </authorList>
    </citation>
    <scope>NUCLEOTIDE SEQUENCE [LARGE SCALE GENOMIC DNA]</scope>
    <source>
        <tissue evidence="1">Muscle</tissue>
    </source>
</reference>
<comment type="caution">
    <text evidence="1">The sequence shown here is derived from an EMBL/GenBank/DDBJ whole genome shotgun (WGS) entry which is preliminary data.</text>
</comment>
<dbReference type="PROSITE" id="PS51257">
    <property type="entry name" value="PROKAR_LIPOPROTEIN"/>
    <property type="match status" value="1"/>
</dbReference>
<dbReference type="Proteomes" id="UP000269945">
    <property type="component" value="Unassembled WGS sequence"/>
</dbReference>
<accession>A0A9X9M8F2</accession>
<organism evidence="1 2">
    <name type="scientific">Gulo gulo</name>
    <name type="common">Wolverine</name>
    <name type="synonym">Gluton</name>
    <dbReference type="NCBI Taxonomy" id="48420"/>
    <lineage>
        <taxon>Eukaryota</taxon>
        <taxon>Metazoa</taxon>
        <taxon>Chordata</taxon>
        <taxon>Craniata</taxon>
        <taxon>Vertebrata</taxon>
        <taxon>Euteleostomi</taxon>
        <taxon>Mammalia</taxon>
        <taxon>Eutheria</taxon>
        <taxon>Laurasiatheria</taxon>
        <taxon>Carnivora</taxon>
        <taxon>Caniformia</taxon>
        <taxon>Musteloidea</taxon>
        <taxon>Mustelidae</taxon>
        <taxon>Guloninae</taxon>
        <taxon>Gulo</taxon>
    </lineage>
</organism>
<name>A0A9X9M8F2_GULGU</name>
<sequence length="61" mass="6611">MPRASTVGSGVLAGAGCSGRRRRVWVREVFPWGFVPEPRLRLFPGGDSEVKENGPNQADCP</sequence>